<evidence type="ECO:0000259" key="2">
    <source>
        <dbReference type="Pfam" id="PF21599"/>
    </source>
</evidence>
<evidence type="ECO:0000313" key="4">
    <source>
        <dbReference type="WBParaSite" id="SVE_0219600.1"/>
    </source>
</evidence>
<feature type="region of interest" description="Disordered" evidence="1">
    <location>
        <begin position="148"/>
        <end position="223"/>
    </location>
</feature>
<evidence type="ECO:0000256" key="1">
    <source>
        <dbReference type="SAM" id="MobiDB-lite"/>
    </source>
</evidence>
<reference evidence="3" key="1">
    <citation type="submission" date="2014-07" db="EMBL/GenBank/DDBJ databases">
        <authorList>
            <person name="Martin A.A"/>
            <person name="De Silva N."/>
        </authorList>
    </citation>
    <scope>NUCLEOTIDE SEQUENCE</scope>
</reference>
<dbReference type="Pfam" id="PF21599">
    <property type="entry name" value="ZSWIM3_N"/>
    <property type="match status" value="1"/>
</dbReference>
<dbReference type="InterPro" id="IPR048325">
    <property type="entry name" value="ZSWIM3_N"/>
</dbReference>
<organism evidence="3 4">
    <name type="scientific">Strongyloides venezuelensis</name>
    <name type="common">Threadworm</name>
    <dbReference type="NCBI Taxonomy" id="75913"/>
    <lineage>
        <taxon>Eukaryota</taxon>
        <taxon>Metazoa</taxon>
        <taxon>Ecdysozoa</taxon>
        <taxon>Nematoda</taxon>
        <taxon>Chromadorea</taxon>
        <taxon>Rhabditida</taxon>
        <taxon>Tylenchina</taxon>
        <taxon>Panagrolaimomorpha</taxon>
        <taxon>Strongyloidoidea</taxon>
        <taxon>Strongyloididae</taxon>
        <taxon>Strongyloides</taxon>
    </lineage>
</organism>
<proteinExistence type="predicted"/>
<dbReference type="WBParaSite" id="SVE_0219600.1">
    <property type="protein sequence ID" value="SVE_0219600.1"/>
    <property type="gene ID" value="SVE_0219600"/>
</dbReference>
<protein>
    <submittedName>
        <fullName evidence="4">FAR1 domain-containing protein</fullName>
    </submittedName>
</protein>
<dbReference type="Proteomes" id="UP000035680">
    <property type="component" value="Unassembled WGS sequence"/>
</dbReference>
<feature type="compositionally biased region" description="Low complexity" evidence="1">
    <location>
        <begin position="33"/>
        <end position="47"/>
    </location>
</feature>
<feature type="domain" description="ZSWIM3 N-terminal" evidence="2">
    <location>
        <begin position="236"/>
        <end position="337"/>
    </location>
</feature>
<feature type="compositionally biased region" description="Polar residues" evidence="1">
    <location>
        <begin position="170"/>
        <end position="179"/>
    </location>
</feature>
<dbReference type="PANTHER" id="PTHR47086:SF4">
    <property type="entry name" value="BTB DOMAIN-CONTAINING PROTEIN"/>
    <property type="match status" value="1"/>
</dbReference>
<dbReference type="AlphaFoldDB" id="A0A0K0F083"/>
<feature type="region of interest" description="Disordered" evidence="1">
    <location>
        <begin position="335"/>
        <end position="372"/>
    </location>
</feature>
<keyword evidence="3" id="KW-1185">Reference proteome</keyword>
<feature type="region of interest" description="Disordered" evidence="1">
    <location>
        <begin position="33"/>
        <end position="66"/>
    </location>
</feature>
<sequence length="664" mass="74157">MSTHYNMMNHIYQGSCEKYPEFIDMVRKAMENNPNSPCTSNSSNTATHHSDTENSMSPVNDGLHISTNGSQIENFIFKPQAMMPVSGIQAYPLTDLSINQNGTDGTFRGSNTFQQNIVDENNMKMINKNGQKLYKNKENDDTINEEINENESKNNDKKQDHSDDAHSETGSHASCTTIDESSKSSSVSPALKNHSDNDNESAYSASNSASPLPKEEFHDSLLPPLSDAPTGVIVHGAKFNSYADFESVFENWKNTYFHPFRVASSETLRQSDGSKNETFQYRYIVFHCAHYGKPRMRGVGKRPNQSYLPCGCKAMLRLNFSYNDHALRITSLNDKHTGHPVDQENYSKVSVKGRRSTGDSLANNKNRKRRSTSIIKKDGVSPLPQINITNSNNNVSTPTLWKNMINNGQNNIKEGVLSNPFPPMQNSSSVINNNLGNRNTFNGDFQNTLQNLAMFNLVNGQNQQNPATAAAAAQLFYNNSIQQQQHQHQQMMMNNVLLNLFNQQRNQLQMANLQKLEKENTPLFSQMPSFLPGPPHHMISNLQNQQNLLHSQQQSISNSMSIPQNNNTPGDSTSKHLETVKEENLLGTPTPGQPPAKKDASDHNSIKSILESLNEALTMSSKESLGNKISQLTALLKIWNDSTGEMLPMKRLIEGSIKQTDINT</sequence>
<dbReference type="PANTHER" id="PTHR47086">
    <property type="entry name" value="BTB DOMAIN-CONTAINING PROTEIN"/>
    <property type="match status" value="1"/>
</dbReference>
<accession>A0A0K0F083</accession>
<feature type="region of interest" description="Disordered" evidence="1">
    <location>
        <begin position="547"/>
        <end position="575"/>
    </location>
</feature>
<evidence type="ECO:0000313" key="3">
    <source>
        <dbReference type="Proteomes" id="UP000035680"/>
    </source>
</evidence>
<feature type="compositionally biased region" description="Low complexity" evidence="1">
    <location>
        <begin position="200"/>
        <end position="210"/>
    </location>
</feature>
<feature type="region of interest" description="Disordered" evidence="1">
    <location>
        <begin position="584"/>
        <end position="603"/>
    </location>
</feature>
<reference evidence="4" key="2">
    <citation type="submission" date="2015-08" db="UniProtKB">
        <authorList>
            <consortium name="WormBaseParasite"/>
        </authorList>
    </citation>
    <scope>IDENTIFICATION</scope>
</reference>
<feature type="compositionally biased region" description="Basic and acidic residues" evidence="1">
    <location>
        <begin position="150"/>
        <end position="169"/>
    </location>
</feature>
<feature type="compositionally biased region" description="Low complexity" evidence="1">
    <location>
        <begin position="547"/>
        <end position="567"/>
    </location>
</feature>
<name>A0A0K0F083_STRVS</name>
<dbReference type="InterPro" id="IPR040854">
    <property type="entry name" value="ZSWIM9"/>
</dbReference>